<evidence type="ECO:0000256" key="7">
    <source>
        <dbReference type="SAM" id="Phobius"/>
    </source>
</evidence>
<keyword evidence="3" id="KW-1003">Cell membrane</keyword>
<keyword evidence="6 7" id="KW-0472">Membrane</keyword>
<evidence type="ECO:0000256" key="5">
    <source>
        <dbReference type="ARBA" id="ARBA00022989"/>
    </source>
</evidence>
<feature type="transmembrane region" description="Helical" evidence="7">
    <location>
        <begin position="116"/>
        <end position="138"/>
    </location>
</feature>
<keyword evidence="5 7" id="KW-1133">Transmembrane helix</keyword>
<dbReference type="InterPro" id="IPR050833">
    <property type="entry name" value="Poly_Biosynth_Transport"/>
</dbReference>
<dbReference type="EMBL" id="JADEXQ010000021">
    <property type="protein sequence ID" value="MBE9029752.1"/>
    <property type="molecule type" value="Genomic_DNA"/>
</dbReference>
<evidence type="ECO:0000256" key="6">
    <source>
        <dbReference type="ARBA" id="ARBA00023136"/>
    </source>
</evidence>
<comment type="subcellular location">
    <subcellularLocation>
        <location evidence="1">Cell membrane</location>
        <topology evidence="1">Multi-pass membrane protein</topology>
    </subcellularLocation>
</comment>
<reference evidence="8" key="1">
    <citation type="submission" date="2020-10" db="EMBL/GenBank/DDBJ databases">
        <authorList>
            <person name="Castelo-Branco R."/>
            <person name="Eusebio N."/>
            <person name="Adriana R."/>
            <person name="Vieira A."/>
            <person name="Brugerolle De Fraissinette N."/>
            <person name="Rezende De Castro R."/>
            <person name="Schneider M.P."/>
            <person name="Vasconcelos V."/>
            <person name="Leao P.N."/>
        </authorList>
    </citation>
    <scope>NUCLEOTIDE SEQUENCE</scope>
    <source>
        <strain evidence="8">LEGE 11480</strain>
    </source>
</reference>
<comment type="similarity">
    <text evidence="2">Belongs to the polysaccharide synthase family.</text>
</comment>
<proteinExistence type="inferred from homology"/>
<dbReference type="GO" id="GO:0005886">
    <property type="term" value="C:plasma membrane"/>
    <property type="evidence" value="ECO:0007669"/>
    <property type="project" value="UniProtKB-SubCell"/>
</dbReference>
<evidence type="ECO:0000256" key="2">
    <source>
        <dbReference type="ARBA" id="ARBA00007430"/>
    </source>
</evidence>
<feature type="transmembrane region" description="Helical" evidence="7">
    <location>
        <begin position="89"/>
        <end position="110"/>
    </location>
</feature>
<organism evidence="8 9">
    <name type="scientific">Romeriopsis navalis LEGE 11480</name>
    <dbReference type="NCBI Taxonomy" id="2777977"/>
    <lineage>
        <taxon>Bacteria</taxon>
        <taxon>Bacillati</taxon>
        <taxon>Cyanobacteriota</taxon>
        <taxon>Cyanophyceae</taxon>
        <taxon>Leptolyngbyales</taxon>
        <taxon>Leptolyngbyaceae</taxon>
        <taxon>Romeriopsis</taxon>
        <taxon>Romeriopsis navalis</taxon>
    </lineage>
</organism>
<feature type="transmembrane region" description="Helical" evidence="7">
    <location>
        <begin position="175"/>
        <end position="195"/>
    </location>
</feature>
<evidence type="ECO:0000256" key="3">
    <source>
        <dbReference type="ARBA" id="ARBA00022475"/>
    </source>
</evidence>
<comment type="caution">
    <text evidence="8">The sequence shown here is derived from an EMBL/GenBank/DDBJ whole genome shotgun (WGS) entry which is preliminary data.</text>
</comment>
<protein>
    <submittedName>
        <fullName evidence="8">Oligosaccharide flippase family protein</fullName>
    </submittedName>
</protein>
<name>A0A928VNP8_9CYAN</name>
<gene>
    <name evidence="8" type="ORF">IQ266_08435</name>
</gene>
<dbReference type="AlphaFoldDB" id="A0A928VNP8"/>
<evidence type="ECO:0000313" key="8">
    <source>
        <dbReference type="EMBL" id="MBE9029752.1"/>
    </source>
</evidence>
<keyword evidence="4 7" id="KW-0812">Transmembrane</keyword>
<sequence>MASQTLKQKTINSAIWTVLGYGSSQVLRFGANLALARFLEPQYFGLMAVINILLLGILLFSDIGIAQSIVNNPRGEERDFLDTAWTIQVLRGFLLWGIALAMTIPAANFYQDSRLLWLLPIAGLTSIIEGFHTTRIHVAQRTLDQRTYNLYELSTQGLYLAVLVTWAYLSPSIWALVGGSVIGALISLVGSYICFPGPRHRFRWEAKAVQDLVSLGRWIFFATATMFAAEQADRLILAKLVDWRTIGVYSIAYNLSNLPREMVKTFSYRVIYPAVVQTLDMPRPELRLKIMKQRRMLLGGSAVILAGLVTVGDLVISLLYNEKYEQAIWMMPLLCAGIWFSVLFYTISQVLLAIGKPMYSAQCNFVRFVLVAIGLPLGYYLGELPGAVLAISLSDVPLYLTNLYGLQKEQLSCIRQDLEFTGYFVALLVLCLGVRYALGYGYPIENLFLN</sequence>
<feature type="transmembrane region" description="Helical" evidence="7">
    <location>
        <begin position="43"/>
        <end position="69"/>
    </location>
</feature>
<feature type="transmembrane region" description="Helical" evidence="7">
    <location>
        <begin position="296"/>
        <end position="320"/>
    </location>
</feature>
<evidence type="ECO:0000313" key="9">
    <source>
        <dbReference type="Proteomes" id="UP000625316"/>
    </source>
</evidence>
<accession>A0A928VNP8</accession>
<keyword evidence="9" id="KW-1185">Reference proteome</keyword>
<dbReference type="Pfam" id="PF13440">
    <property type="entry name" value="Polysacc_synt_3"/>
    <property type="match status" value="1"/>
</dbReference>
<dbReference type="PANTHER" id="PTHR30250">
    <property type="entry name" value="PST FAMILY PREDICTED COLANIC ACID TRANSPORTER"/>
    <property type="match status" value="1"/>
</dbReference>
<feature type="transmembrane region" description="Helical" evidence="7">
    <location>
        <begin position="326"/>
        <end position="352"/>
    </location>
</feature>
<dbReference type="RefSeq" id="WP_264324571.1">
    <property type="nucleotide sequence ID" value="NZ_JADEXQ010000021.1"/>
</dbReference>
<feature type="transmembrane region" description="Helical" evidence="7">
    <location>
        <begin position="364"/>
        <end position="381"/>
    </location>
</feature>
<dbReference type="PANTHER" id="PTHR30250:SF10">
    <property type="entry name" value="LIPOPOLYSACCHARIDE BIOSYNTHESIS PROTEIN WZXC"/>
    <property type="match status" value="1"/>
</dbReference>
<evidence type="ECO:0000256" key="1">
    <source>
        <dbReference type="ARBA" id="ARBA00004651"/>
    </source>
</evidence>
<feature type="transmembrane region" description="Helical" evidence="7">
    <location>
        <begin position="150"/>
        <end position="169"/>
    </location>
</feature>
<feature type="transmembrane region" description="Helical" evidence="7">
    <location>
        <begin position="418"/>
        <end position="438"/>
    </location>
</feature>
<dbReference type="Proteomes" id="UP000625316">
    <property type="component" value="Unassembled WGS sequence"/>
</dbReference>
<evidence type="ECO:0000256" key="4">
    <source>
        <dbReference type="ARBA" id="ARBA00022692"/>
    </source>
</evidence>